<evidence type="ECO:0000313" key="10">
    <source>
        <dbReference type="EMBL" id="RHN81089.1"/>
    </source>
</evidence>
<dbReference type="Proteomes" id="UP000265566">
    <property type="component" value="Chromosome 1"/>
</dbReference>
<evidence type="ECO:0000256" key="6">
    <source>
        <dbReference type="ARBA" id="ARBA00023125"/>
    </source>
</evidence>
<dbReference type="SUPFAM" id="SSF46689">
    <property type="entry name" value="Homeodomain-like"/>
    <property type="match status" value="1"/>
</dbReference>
<keyword evidence="5" id="KW-0175">Coiled coil</keyword>
<dbReference type="PANTHER" id="PTHR46267">
    <property type="entry name" value="SINGLE MYB HISTONE 4"/>
    <property type="match status" value="1"/>
</dbReference>
<evidence type="ECO:0000256" key="4">
    <source>
        <dbReference type="ARBA" id="ARBA00023015"/>
    </source>
</evidence>
<keyword evidence="6 10" id="KW-0238">DNA-binding</keyword>
<comment type="caution">
    <text evidence="10">The sequence shown here is derived from an EMBL/GenBank/DDBJ whole genome shotgun (WGS) entry which is preliminary data.</text>
</comment>
<organism evidence="10 11">
    <name type="scientific">Medicago truncatula</name>
    <name type="common">Barrel medic</name>
    <name type="synonym">Medicago tribuloides</name>
    <dbReference type="NCBI Taxonomy" id="3880"/>
    <lineage>
        <taxon>Eukaryota</taxon>
        <taxon>Viridiplantae</taxon>
        <taxon>Streptophyta</taxon>
        <taxon>Embryophyta</taxon>
        <taxon>Tracheophyta</taxon>
        <taxon>Spermatophyta</taxon>
        <taxon>Magnoliopsida</taxon>
        <taxon>eudicotyledons</taxon>
        <taxon>Gunneridae</taxon>
        <taxon>Pentapetalae</taxon>
        <taxon>rosids</taxon>
        <taxon>fabids</taxon>
        <taxon>Fabales</taxon>
        <taxon>Fabaceae</taxon>
        <taxon>Papilionoideae</taxon>
        <taxon>50 kb inversion clade</taxon>
        <taxon>NPAAA clade</taxon>
        <taxon>Hologalegina</taxon>
        <taxon>IRL clade</taxon>
        <taxon>Trifolieae</taxon>
        <taxon>Medicago</taxon>
    </lineage>
</organism>
<dbReference type="FunFam" id="1.10.10.60:FF:000168">
    <property type="entry name" value="Telomere repeat-binding factor 1"/>
    <property type="match status" value="1"/>
</dbReference>
<dbReference type="PANTHER" id="PTHR46267:SF8">
    <property type="entry name" value="TELOMERE REPEAT-BINDING FACTOR 1"/>
    <property type="match status" value="1"/>
</dbReference>
<evidence type="ECO:0000256" key="5">
    <source>
        <dbReference type="ARBA" id="ARBA00023054"/>
    </source>
</evidence>
<gene>
    <name evidence="10" type="ORF">MtrunA17_Chr1g0195261</name>
</gene>
<keyword evidence="10" id="KW-0371">Homeobox</keyword>
<evidence type="ECO:0000313" key="11">
    <source>
        <dbReference type="Proteomes" id="UP000265566"/>
    </source>
</evidence>
<dbReference type="AlphaFoldDB" id="A0A396JS07"/>
<dbReference type="Gene3D" id="1.10.10.60">
    <property type="entry name" value="Homeodomain-like"/>
    <property type="match status" value="1"/>
</dbReference>
<sequence length="54" mass="6023">MGAPKQNWTSEEEAASKAGVVKHGVGKWCTVLKNPEFNRVLYICSNVNLKVFEN</sequence>
<keyword evidence="8" id="KW-0539">Nucleus</keyword>
<dbReference type="GO" id="GO:0003691">
    <property type="term" value="F:double-stranded telomeric DNA binding"/>
    <property type="evidence" value="ECO:0007669"/>
    <property type="project" value="InterPro"/>
</dbReference>
<proteinExistence type="predicted"/>
<evidence type="ECO:0000256" key="7">
    <source>
        <dbReference type="ARBA" id="ARBA00023163"/>
    </source>
</evidence>
<dbReference type="GO" id="GO:0005730">
    <property type="term" value="C:nucleolus"/>
    <property type="evidence" value="ECO:0007669"/>
    <property type="project" value="UniProtKB-SubCell"/>
</dbReference>
<evidence type="ECO:0000256" key="2">
    <source>
        <dbReference type="ARBA" id="ARBA00004604"/>
    </source>
</evidence>
<evidence type="ECO:0000256" key="9">
    <source>
        <dbReference type="ARBA" id="ARBA00032813"/>
    </source>
</evidence>
<keyword evidence="3" id="KW-0158">Chromosome</keyword>
<accession>A0A396JS07</accession>
<dbReference type="InterPro" id="IPR044597">
    <property type="entry name" value="SMH1-6"/>
</dbReference>
<dbReference type="Gramene" id="rna5086">
    <property type="protein sequence ID" value="RHN81089.1"/>
    <property type="gene ID" value="gene5086"/>
</dbReference>
<keyword evidence="7" id="KW-0804">Transcription</keyword>
<evidence type="ECO:0000256" key="1">
    <source>
        <dbReference type="ARBA" id="ARBA00004286"/>
    </source>
</evidence>
<protein>
    <recommendedName>
        <fullName evidence="9">MYB transcription factor</fullName>
    </recommendedName>
</protein>
<dbReference type="EMBL" id="PSQE01000001">
    <property type="protein sequence ID" value="RHN81089.1"/>
    <property type="molecule type" value="Genomic_DNA"/>
</dbReference>
<dbReference type="InterPro" id="IPR009057">
    <property type="entry name" value="Homeodomain-like_sf"/>
</dbReference>
<evidence type="ECO:0000256" key="8">
    <source>
        <dbReference type="ARBA" id="ARBA00023242"/>
    </source>
</evidence>
<reference evidence="11" key="1">
    <citation type="journal article" date="2018" name="Nat. Plants">
        <title>Whole-genome landscape of Medicago truncatula symbiotic genes.</title>
        <authorList>
            <person name="Pecrix Y."/>
            <person name="Staton S.E."/>
            <person name="Sallet E."/>
            <person name="Lelandais-Briere C."/>
            <person name="Moreau S."/>
            <person name="Carrere S."/>
            <person name="Blein T."/>
            <person name="Jardinaud M.F."/>
            <person name="Latrasse D."/>
            <person name="Zouine M."/>
            <person name="Zahm M."/>
            <person name="Kreplak J."/>
            <person name="Mayjonade B."/>
            <person name="Satge C."/>
            <person name="Perez M."/>
            <person name="Cauet S."/>
            <person name="Marande W."/>
            <person name="Chantry-Darmon C."/>
            <person name="Lopez-Roques C."/>
            <person name="Bouchez O."/>
            <person name="Berard A."/>
            <person name="Debelle F."/>
            <person name="Munos S."/>
            <person name="Bendahmane A."/>
            <person name="Berges H."/>
            <person name="Niebel A."/>
            <person name="Buitink J."/>
            <person name="Frugier F."/>
            <person name="Benhamed M."/>
            <person name="Crespi M."/>
            <person name="Gouzy J."/>
            <person name="Gamas P."/>
        </authorList>
    </citation>
    <scope>NUCLEOTIDE SEQUENCE [LARGE SCALE GENOMIC DNA]</scope>
    <source>
        <strain evidence="11">cv. Jemalong A17</strain>
    </source>
</reference>
<dbReference type="GO" id="GO:0005694">
    <property type="term" value="C:chromosome"/>
    <property type="evidence" value="ECO:0007669"/>
    <property type="project" value="UniProtKB-SubCell"/>
</dbReference>
<comment type="subcellular location">
    <subcellularLocation>
        <location evidence="1">Chromosome</location>
    </subcellularLocation>
    <subcellularLocation>
        <location evidence="2">Nucleus</location>
        <location evidence="2">Nucleolus</location>
    </subcellularLocation>
</comment>
<dbReference type="CDD" id="cd11660">
    <property type="entry name" value="SANT_TRF"/>
    <property type="match status" value="1"/>
</dbReference>
<evidence type="ECO:0000256" key="3">
    <source>
        <dbReference type="ARBA" id="ARBA00022454"/>
    </source>
</evidence>
<name>A0A396JS07_MEDTR</name>
<keyword evidence="4" id="KW-0805">Transcription regulation</keyword>